<dbReference type="PANTHER" id="PTHR36434">
    <property type="entry name" value="MEMBRANE PROTEASE YUGP-RELATED"/>
    <property type="match status" value="1"/>
</dbReference>
<keyword evidence="1" id="KW-0472">Membrane</keyword>
<dbReference type="AlphaFoldDB" id="A0A1Y6K6D7"/>
<dbReference type="EC" id="3.4.24.-" evidence="2"/>
<keyword evidence="1" id="KW-0812">Transmembrane</keyword>
<protein>
    <submittedName>
        <fullName evidence="2">Putative membrane protease YugP</fullName>
        <ecNumber evidence="2">3.4.24.-</ecNumber>
    </submittedName>
</protein>
<sequence>MMNPMFNINYLVYMLPALLLGLIAQVYVQSRYNKWSKVQNRSGMSGAQVAQRLIERQGMHNLQLKGIAGQLTDHYDPRNKTLALSQGVAQTSSVAAMAIAAHELGHAQQDKDNYLPMRLRSALVPMVNIGTNLGWILIMLGLIIQISGLAWLGVIAFSAGAIFSVATLPVELNASRRARVMLKSSGLIMTQAEDQGVKQVLNAAALTYVAAIATSLMQLLYFVSLVGGRSRRR</sequence>
<dbReference type="Pfam" id="PF04298">
    <property type="entry name" value="Zn_peptidase_2"/>
    <property type="match status" value="1"/>
</dbReference>
<keyword evidence="1" id="KW-1133">Transmembrane helix</keyword>
<organism evidence="2 3">
    <name type="scientific">Candidatus Brevifilum fermentans</name>
    <dbReference type="NCBI Taxonomy" id="1986204"/>
    <lineage>
        <taxon>Bacteria</taxon>
        <taxon>Bacillati</taxon>
        <taxon>Chloroflexota</taxon>
        <taxon>Anaerolineae</taxon>
        <taxon>Anaerolineales</taxon>
        <taxon>Anaerolineaceae</taxon>
        <taxon>Candidatus Brevifilum</taxon>
    </lineage>
</organism>
<dbReference type="GO" id="GO:0006508">
    <property type="term" value="P:proteolysis"/>
    <property type="evidence" value="ECO:0007669"/>
    <property type="project" value="UniProtKB-KW"/>
</dbReference>
<proteinExistence type="predicted"/>
<dbReference type="Proteomes" id="UP000195514">
    <property type="component" value="Chromosome I"/>
</dbReference>
<evidence type="ECO:0000313" key="2">
    <source>
        <dbReference type="EMBL" id="SMX55146.1"/>
    </source>
</evidence>
<feature type="transmembrane region" description="Helical" evidence="1">
    <location>
        <begin position="150"/>
        <end position="172"/>
    </location>
</feature>
<dbReference type="EMBL" id="LT859958">
    <property type="protein sequence ID" value="SMX55146.1"/>
    <property type="molecule type" value="Genomic_DNA"/>
</dbReference>
<keyword evidence="3" id="KW-1185">Reference proteome</keyword>
<evidence type="ECO:0000313" key="3">
    <source>
        <dbReference type="Proteomes" id="UP000195514"/>
    </source>
</evidence>
<name>A0A1Y6K6D7_9CHLR</name>
<evidence type="ECO:0000256" key="1">
    <source>
        <dbReference type="SAM" id="Phobius"/>
    </source>
</evidence>
<dbReference type="GO" id="GO:0008233">
    <property type="term" value="F:peptidase activity"/>
    <property type="evidence" value="ECO:0007669"/>
    <property type="project" value="UniProtKB-KW"/>
</dbReference>
<dbReference type="InterPro" id="IPR007395">
    <property type="entry name" value="Zn_peptidase_2"/>
</dbReference>
<dbReference type="RefSeq" id="WP_197687131.1">
    <property type="nucleotide sequence ID" value="NZ_LT859958.1"/>
</dbReference>
<feature type="transmembrane region" description="Helical" evidence="1">
    <location>
        <begin position="122"/>
        <end position="144"/>
    </location>
</feature>
<dbReference type="PANTHER" id="PTHR36434:SF1">
    <property type="entry name" value="MEMBRANE PROTEASE YUGP-RELATED"/>
    <property type="match status" value="1"/>
</dbReference>
<keyword evidence="2" id="KW-0645">Protease</keyword>
<feature type="transmembrane region" description="Helical" evidence="1">
    <location>
        <begin position="200"/>
        <end position="223"/>
    </location>
</feature>
<feature type="transmembrane region" description="Helical" evidence="1">
    <location>
        <begin position="6"/>
        <end position="28"/>
    </location>
</feature>
<reference evidence="3" key="1">
    <citation type="submission" date="2017-05" db="EMBL/GenBank/DDBJ databases">
        <authorList>
            <person name="Kirkegaard R."/>
            <person name="Mcilroy J S."/>
        </authorList>
    </citation>
    <scope>NUCLEOTIDE SEQUENCE [LARGE SCALE GENOMIC DNA]</scope>
</reference>
<gene>
    <name evidence="2" type="primary">yugP</name>
    <name evidence="2" type="ORF">CFX1CAM_2081</name>
</gene>
<keyword evidence="2" id="KW-0378">Hydrolase</keyword>
<accession>A0A1Y6K6D7</accession>
<dbReference type="KEGG" id="abat:CFX1CAM_2081"/>